<dbReference type="InterPro" id="IPR052922">
    <property type="entry name" value="Cytidylate_Kinase-2"/>
</dbReference>
<dbReference type="Gene3D" id="3.40.50.300">
    <property type="entry name" value="P-loop containing nucleotide triphosphate hydrolases"/>
    <property type="match status" value="1"/>
</dbReference>
<keyword evidence="1" id="KW-0418">Kinase</keyword>
<sequence length="200" mass="22270">MLLGPSDPVPVRPRRILVTGCSGSGKSTLGRALEARLGLPYTELDGLYHGPDWVPRPEFAADVAALAAGEEWITEYGYSLARPLVLPRAELLVWLDLPRAAVMRQIVPRTVARRVRRQVLWNGNVEPSFRTFLTDPDHIVRWAWRTHAEAAVRVAQAQERRPELPVVRLRSRREVAYWLAGPVAALTTDDPRTAGSTGTP</sequence>
<dbReference type="PANTHER" id="PTHR37816">
    <property type="entry name" value="YALI0E33011P"/>
    <property type="match status" value="1"/>
</dbReference>
<dbReference type="GO" id="GO:0016301">
    <property type="term" value="F:kinase activity"/>
    <property type="evidence" value="ECO:0007669"/>
    <property type="project" value="UniProtKB-KW"/>
</dbReference>
<evidence type="ECO:0000313" key="2">
    <source>
        <dbReference type="Proteomes" id="UP001500325"/>
    </source>
</evidence>
<keyword evidence="2" id="KW-1185">Reference proteome</keyword>
<proteinExistence type="predicted"/>
<dbReference type="InterPro" id="IPR027417">
    <property type="entry name" value="P-loop_NTPase"/>
</dbReference>
<dbReference type="Proteomes" id="UP001500325">
    <property type="component" value="Unassembled WGS sequence"/>
</dbReference>
<dbReference type="RefSeq" id="WP_345380153.1">
    <property type="nucleotide sequence ID" value="NZ_BAABIC010000006.1"/>
</dbReference>
<gene>
    <name evidence="1" type="ORF">GCM10023215_21410</name>
</gene>
<evidence type="ECO:0000313" key="1">
    <source>
        <dbReference type="EMBL" id="GAA4685813.1"/>
    </source>
</evidence>
<comment type="caution">
    <text evidence="1">The sequence shown here is derived from an EMBL/GenBank/DDBJ whole genome shotgun (WGS) entry which is preliminary data.</text>
</comment>
<keyword evidence="1" id="KW-0808">Transferase</keyword>
<accession>A0ABP8WB53</accession>
<name>A0ABP8WB53_9PSEU</name>
<protein>
    <submittedName>
        <fullName evidence="1">Adenylate kinase</fullName>
    </submittedName>
</protein>
<dbReference type="SUPFAM" id="SSF52540">
    <property type="entry name" value="P-loop containing nucleoside triphosphate hydrolases"/>
    <property type="match status" value="1"/>
</dbReference>
<dbReference type="EMBL" id="BAABIC010000006">
    <property type="protein sequence ID" value="GAA4685813.1"/>
    <property type="molecule type" value="Genomic_DNA"/>
</dbReference>
<dbReference type="PANTHER" id="PTHR37816:SF1">
    <property type="entry name" value="TOXIN"/>
    <property type="match status" value="1"/>
</dbReference>
<organism evidence="1 2">
    <name type="scientific">Pseudonocardia yuanmonensis</name>
    <dbReference type="NCBI Taxonomy" id="1095914"/>
    <lineage>
        <taxon>Bacteria</taxon>
        <taxon>Bacillati</taxon>
        <taxon>Actinomycetota</taxon>
        <taxon>Actinomycetes</taxon>
        <taxon>Pseudonocardiales</taxon>
        <taxon>Pseudonocardiaceae</taxon>
        <taxon>Pseudonocardia</taxon>
    </lineage>
</organism>
<reference evidence="2" key="1">
    <citation type="journal article" date="2019" name="Int. J. Syst. Evol. Microbiol.">
        <title>The Global Catalogue of Microorganisms (GCM) 10K type strain sequencing project: providing services to taxonomists for standard genome sequencing and annotation.</title>
        <authorList>
            <consortium name="The Broad Institute Genomics Platform"/>
            <consortium name="The Broad Institute Genome Sequencing Center for Infectious Disease"/>
            <person name="Wu L."/>
            <person name="Ma J."/>
        </authorList>
    </citation>
    <scope>NUCLEOTIDE SEQUENCE [LARGE SCALE GENOMIC DNA]</scope>
    <source>
        <strain evidence="2">JCM 18055</strain>
    </source>
</reference>